<protein>
    <submittedName>
        <fullName evidence="2">DUF4440 domain-containing protein</fullName>
    </submittedName>
</protein>
<evidence type="ECO:0000313" key="3">
    <source>
        <dbReference type="Proteomes" id="UP000265614"/>
    </source>
</evidence>
<dbReference type="Gene3D" id="3.10.450.50">
    <property type="match status" value="1"/>
</dbReference>
<accession>A0A3A3Z3I4</accession>
<organism evidence="2 3">
    <name type="scientific">Vallicoccus soli</name>
    <dbReference type="NCBI Taxonomy" id="2339232"/>
    <lineage>
        <taxon>Bacteria</taxon>
        <taxon>Bacillati</taxon>
        <taxon>Actinomycetota</taxon>
        <taxon>Actinomycetes</taxon>
        <taxon>Motilibacterales</taxon>
        <taxon>Vallicoccaceae</taxon>
        <taxon>Vallicoccus</taxon>
    </lineage>
</organism>
<dbReference type="Proteomes" id="UP000265614">
    <property type="component" value="Unassembled WGS sequence"/>
</dbReference>
<dbReference type="InterPro" id="IPR037401">
    <property type="entry name" value="SnoaL-like"/>
</dbReference>
<keyword evidence="3" id="KW-1185">Reference proteome</keyword>
<comment type="caution">
    <text evidence="2">The sequence shown here is derived from an EMBL/GenBank/DDBJ whole genome shotgun (WGS) entry which is preliminary data.</text>
</comment>
<dbReference type="EMBL" id="QZEZ01000001">
    <property type="protein sequence ID" value="RJK97493.1"/>
    <property type="molecule type" value="Genomic_DNA"/>
</dbReference>
<evidence type="ECO:0000313" key="2">
    <source>
        <dbReference type="EMBL" id="RJK97493.1"/>
    </source>
</evidence>
<sequence>MEQGPAHDEVAGLVDRARRAAVAYLGGDLREYARLLPHAEGSSLFPPDGGGAVRGFDLSDEHVRATAEYFRGGEADLEVHAAHTSRDVVVLVAVERQRGLVGPFPEQDWSLRVTLVLRRAGAGWELVHRHADALVHRVGMDQLAAMARGDLGGAPPPA</sequence>
<dbReference type="InterPro" id="IPR032710">
    <property type="entry name" value="NTF2-like_dom_sf"/>
</dbReference>
<dbReference type="RefSeq" id="WP_119948392.1">
    <property type="nucleotide sequence ID" value="NZ_QZEZ01000001.1"/>
</dbReference>
<dbReference type="AlphaFoldDB" id="A0A3A3Z3I4"/>
<evidence type="ECO:0000259" key="1">
    <source>
        <dbReference type="Pfam" id="PF13474"/>
    </source>
</evidence>
<name>A0A3A3Z3I4_9ACTN</name>
<reference evidence="2 3" key="1">
    <citation type="submission" date="2018-09" db="EMBL/GenBank/DDBJ databases">
        <title>YIM 75000 draft genome.</title>
        <authorList>
            <person name="Tang S."/>
            <person name="Feng Y."/>
        </authorList>
    </citation>
    <scope>NUCLEOTIDE SEQUENCE [LARGE SCALE GENOMIC DNA]</scope>
    <source>
        <strain evidence="2 3">YIM 75000</strain>
    </source>
</reference>
<gene>
    <name evidence="2" type="ORF">D5H78_00090</name>
</gene>
<dbReference type="OrthoDB" id="1551077at2"/>
<dbReference type="SUPFAM" id="SSF54427">
    <property type="entry name" value="NTF2-like"/>
    <property type="match status" value="1"/>
</dbReference>
<dbReference type="Pfam" id="PF13474">
    <property type="entry name" value="SnoaL_3"/>
    <property type="match status" value="1"/>
</dbReference>
<feature type="domain" description="SnoaL-like" evidence="1">
    <location>
        <begin position="27"/>
        <end position="131"/>
    </location>
</feature>
<proteinExistence type="predicted"/>